<dbReference type="AlphaFoldDB" id="A0A0A1U4S9"/>
<dbReference type="EMBL" id="KB206670">
    <property type="protein sequence ID" value="ELP89246.1"/>
    <property type="molecule type" value="Genomic_DNA"/>
</dbReference>
<dbReference type="RefSeq" id="XP_004256017.1">
    <property type="nucleotide sequence ID" value="XM_004255969.1"/>
</dbReference>
<accession>A0A0A1U4S9</accession>
<organism evidence="3 4">
    <name type="scientific">Entamoeba invadens IP1</name>
    <dbReference type="NCBI Taxonomy" id="370355"/>
    <lineage>
        <taxon>Eukaryota</taxon>
        <taxon>Amoebozoa</taxon>
        <taxon>Evosea</taxon>
        <taxon>Archamoebae</taxon>
        <taxon>Mastigamoebida</taxon>
        <taxon>Entamoebidae</taxon>
        <taxon>Entamoeba</taxon>
    </lineage>
</organism>
<dbReference type="VEuPathDB" id="AmoebaDB:EIN_487280"/>
<feature type="coiled-coil region" evidence="1">
    <location>
        <begin position="120"/>
        <end position="174"/>
    </location>
</feature>
<name>A0A0A1U4S9_ENTIV</name>
<dbReference type="Proteomes" id="UP000014680">
    <property type="component" value="Unassembled WGS sequence"/>
</dbReference>
<feature type="region of interest" description="Disordered" evidence="2">
    <location>
        <begin position="234"/>
        <end position="254"/>
    </location>
</feature>
<dbReference type="KEGG" id="eiv:EIN_487280"/>
<protein>
    <submittedName>
        <fullName evidence="3">Uncharacterized protein</fullName>
    </submittedName>
</protein>
<reference evidence="3 4" key="1">
    <citation type="submission" date="2012-10" db="EMBL/GenBank/DDBJ databases">
        <authorList>
            <person name="Zafar N."/>
            <person name="Inman J."/>
            <person name="Hall N."/>
            <person name="Lorenzi H."/>
            <person name="Caler E."/>
        </authorList>
    </citation>
    <scope>NUCLEOTIDE SEQUENCE [LARGE SCALE GENOMIC DNA]</scope>
    <source>
        <strain evidence="3 4">IP1</strain>
    </source>
</reference>
<evidence type="ECO:0000256" key="1">
    <source>
        <dbReference type="SAM" id="Coils"/>
    </source>
</evidence>
<feature type="compositionally biased region" description="Basic and acidic residues" evidence="2">
    <location>
        <begin position="235"/>
        <end position="254"/>
    </location>
</feature>
<keyword evidence="4" id="KW-1185">Reference proteome</keyword>
<keyword evidence="1" id="KW-0175">Coiled coil</keyword>
<dbReference type="GeneID" id="14888139"/>
<sequence>MLGIDPHNYLIPKVSATQHLQTIDSFRFDILEKKIDIILFRTDLIMKELRTIPRCKDQQNFNLNETNLSLSQRKMEQNHDLNKEIEEKQSPLKQNKILEKMHQTEKESQTQIVHFSLPKIEKVENQNDEKIEAKNLEKREKYLTEKYKALRIINEDKRKLLENLKKKKKDQEKLKFFNTNVLKGQIEIPENLKIDVKSVEQKHPQNESQNVTIKQLQPIKQSDVEIEDQIAKTNELQKENEKEKTKQPENPTKEQIEQFIIERITNTINKFEDDYDILRKTNRAKKNEIQLIKKRRLEQYNGSISKL</sequence>
<evidence type="ECO:0000313" key="3">
    <source>
        <dbReference type="EMBL" id="ELP89246.1"/>
    </source>
</evidence>
<gene>
    <name evidence="3" type="ORF">EIN_487280</name>
</gene>
<evidence type="ECO:0000256" key="2">
    <source>
        <dbReference type="SAM" id="MobiDB-lite"/>
    </source>
</evidence>
<evidence type="ECO:0000313" key="4">
    <source>
        <dbReference type="Proteomes" id="UP000014680"/>
    </source>
</evidence>
<proteinExistence type="predicted"/>